<evidence type="ECO:0000313" key="3">
    <source>
        <dbReference type="EMBL" id="JAP99267.1"/>
    </source>
</evidence>
<reference evidence="2" key="2">
    <citation type="submission" date="2014-07" db="EMBL/GenBank/DDBJ databases">
        <authorList>
            <person name="Hull J."/>
        </authorList>
    </citation>
    <scope>NUCLEOTIDE SEQUENCE</scope>
</reference>
<accession>A0A0A9WZU0</accession>
<reference evidence="2" key="1">
    <citation type="journal article" date="2014" name="PLoS ONE">
        <title>Transcriptome-Based Identification of ABC Transporters in the Western Tarnished Plant Bug Lygus hesperus.</title>
        <authorList>
            <person name="Hull J.J."/>
            <person name="Chaney K."/>
            <person name="Geib S.M."/>
            <person name="Fabrick J.A."/>
            <person name="Brent C.S."/>
            <person name="Walsh D."/>
            <person name="Lavine L.C."/>
        </authorList>
    </citation>
    <scope>NUCLEOTIDE SEQUENCE</scope>
</reference>
<protein>
    <submittedName>
        <fullName evidence="2">Putative molybdopterin-guanine dinucleotide biosynthesis protein A</fullName>
    </submittedName>
</protein>
<evidence type="ECO:0000313" key="2">
    <source>
        <dbReference type="EMBL" id="JAG10365.1"/>
    </source>
</evidence>
<dbReference type="EMBL" id="GDHC01019361">
    <property type="protein sequence ID" value="JAP99267.1"/>
    <property type="molecule type" value="Transcribed_RNA"/>
</dbReference>
<proteinExistence type="predicted"/>
<sequence length="172" mass="18714">MVIPVTLHGISLTALAKGNYSAFVSLSSSCMSGQAIKMDVVNSYTHNSSVHALLSTPTLSSSSPLTKRYLCMQRNGGEDGEFSHTFPVMHNDKPVVVEGNAIDNVAKKQTNSHTLFVFNKMQGQVNLTVYVQPPLPDNISDVQHYAHVMSLLGPGPYYGRGGEDVHENDESY</sequence>
<organism evidence="2">
    <name type="scientific">Lygus hesperus</name>
    <name type="common">Western plant bug</name>
    <dbReference type="NCBI Taxonomy" id="30085"/>
    <lineage>
        <taxon>Eukaryota</taxon>
        <taxon>Metazoa</taxon>
        <taxon>Ecdysozoa</taxon>
        <taxon>Arthropoda</taxon>
        <taxon>Hexapoda</taxon>
        <taxon>Insecta</taxon>
        <taxon>Pterygota</taxon>
        <taxon>Neoptera</taxon>
        <taxon>Paraneoptera</taxon>
        <taxon>Hemiptera</taxon>
        <taxon>Heteroptera</taxon>
        <taxon>Panheteroptera</taxon>
        <taxon>Cimicomorpha</taxon>
        <taxon>Miridae</taxon>
        <taxon>Mirini</taxon>
        <taxon>Lygus</taxon>
    </lineage>
</organism>
<dbReference type="AlphaFoldDB" id="A0A0A9WZU0"/>
<gene>
    <name evidence="2" type="primary">mobA_3</name>
    <name evidence="1" type="synonym">mobA_2</name>
    <name evidence="1" type="ORF">CM83_25606</name>
    <name evidence="2" type="ORF">CM83_25609</name>
    <name evidence="3" type="ORF">g.17834</name>
</gene>
<dbReference type="EMBL" id="GBHO01033239">
    <property type="protein sequence ID" value="JAG10365.1"/>
    <property type="molecule type" value="Transcribed_RNA"/>
</dbReference>
<dbReference type="EMBL" id="GBHO01033240">
    <property type="protein sequence ID" value="JAG10364.1"/>
    <property type="molecule type" value="Transcribed_RNA"/>
</dbReference>
<reference evidence="3" key="3">
    <citation type="journal article" date="2016" name="Gigascience">
        <title>De novo construction of an expanded transcriptome assembly for the western tarnished plant bug, Lygus hesperus.</title>
        <authorList>
            <person name="Tassone E.E."/>
            <person name="Geib S.M."/>
            <person name="Hall B."/>
            <person name="Fabrick J.A."/>
            <person name="Brent C.S."/>
            <person name="Hull J.J."/>
        </authorList>
    </citation>
    <scope>NUCLEOTIDE SEQUENCE</scope>
</reference>
<evidence type="ECO:0000313" key="1">
    <source>
        <dbReference type="EMBL" id="JAG10364.1"/>
    </source>
</evidence>
<name>A0A0A9WZU0_LYGHE</name>